<sequence length="37" mass="3752">MAAPIFCMAAISTVAGLESKQSRVETEGTANVPGNVT</sequence>
<dbReference type="AlphaFoldDB" id="A0A7Z0WY08"/>
<accession>A0A7Z0WY08</accession>
<gene>
    <name evidence="2" type="ORF">B4121_2177</name>
</gene>
<dbReference type="EMBL" id="LKPO01000013">
    <property type="protein sequence ID" value="OLF93807.1"/>
    <property type="molecule type" value="Genomic_DNA"/>
</dbReference>
<reference evidence="2 3" key="1">
    <citation type="journal article" date="2016" name="Front. Microbiol.">
        <title>High-Level Heat Resistance of Spores of Bacillus amyloliquefaciens and Bacillus licheniformis Results from the Presence of a spoVA Operon in a Tn1546 Transposon.</title>
        <authorList>
            <person name="Berendsen E.M."/>
            <person name="Koning R.A."/>
            <person name="Boekhorst J."/>
            <person name="de Jong A."/>
            <person name="Kuipers O.P."/>
            <person name="Wells-Bennik M.H."/>
        </authorList>
    </citation>
    <scope>NUCLEOTIDE SEQUENCE [LARGE SCALE GENOMIC DNA]</scope>
    <source>
        <strain evidence="2 3">B4121</strain>
    </source>
</reference>
<evidence type="ECO:0000313" key="3">
    <source>
        <dbReference type="Proteomes" id="UP000185604"/>
    </source>
</evidence>
<feature type="compositionally biased region" description="Polar residues" evidence="1">
    <location>
        <begin position="28"/>
        <end position="37"/>
    </location>
</feature>
<proteinExistence type="predicted"/>
<dbReference type="Proteomes" id="UP000185604">
    <property type="component" value="Unassembled WGS sequence"/>
</dbReference>
<protein>
    <submittedName>
        <fullName evidence="2">Uncharacterized protein</fullName>
    </submittedName>
</protein>
<evidence type="ECO:0000313" key="2">
    <source>
        <dbReference type="EMBL" id="OLF93807.1"/>
    </source>
</evidence>
<feature type="region of interest" description="Disordered" evidence="1">
    <location>
        <begin position="18"/>
        <end position="37"/>
    </location>
</feature>
<evidence type="ECO:0000256" key="1">
    <source>
        <dbReference type="SAM" id="MobiDB-lite"/>
    </source>
</evidence>
<comment type="caution">
    <text evidence="2">The sequence shown here is derived from an EMBL/GenBank/DDBJ whole genome shotgun (WGS) entry which is preliminary data.</text>
</comment>
<name>A0A7Z0WY08_9BACI</name>
<organism evidence="2 3">
    <name type="scientific">Bacillus paralicheniformis</name>
    <dbReference type="NCBI Taxonomy" id="1648923"/>
    <lineage>
        <taxon>Bacteria</taxon>
        <taxon>Bacillati</taxon>
        <taxon>Bacillota</taxon>
        <taxon>Bacilli</taxon>
        <taxon>Bacillales</taxon>
        <taxon>Bacillaceae</taxon>
        <taxon>Bacillus</taxon>
    </lineage>
</organism>